<feature type="non-terminal residue" evidence="1">
    <location>
        <position position="1"/>
    </location>
</feature>
<reference evidence="1" key="1">
    <citation type="journal article" date="2021" name="Evol. Appl.">
        <title>The genome of the Pyrenean desman and the effects of bottlenecks and inbreeding on the genomic landscape of an endangered species.</title>
        <authorList>
            <person name="Escoda L."/>
            <person name="Castresana J."/>
        </authorList>
    </citation>
    <scope>NUCLEOTIDE SEQUENCE</scope>
    <source>
        <strain evidence="1">IBE-C5619</strain>
    </source>
</reference>
<sequence>DAYTFSMDMKSTFDIQAMNNTLLMNILYIVKTRKGCQIEVVEGTPEKVGPKQAEDGKARSLTNVRLELSLPRPEHKHKVMCSFWICMQNVLQVMLTSVKREVA</sequence>
<name>A0A8J6AKI4_GALPY</name>
<keyword evidence="2" id="KW-1185">Reference proteome</keyword>
<evidence type="ECO:0000313" key="2">
    <source>
        <dbReference type="Proteomes" id="UP000700334"/>
    </source>
</evidence>
<dbReference type="EMBL" id="JAGFMF010011433">
    <property type="protein sequence ID" value="KAG8522523.1"/>
    <property type="molecule type" value="Genomic_DNA"/>
</dbReference>
<proteinExistence type="predicted"/>
<organism evidence="1 2">
    <name type="scientific">Galemys pyrenaicus</name>
    <name type="common">Iberian desman</name>
    <name type="synonym">Pyrenean desman</name>
    <dbReference type="NCBI Taxonomy" id="202257"/>
    <lineage>
        <taxon>Eukaryota</taxon>
        <taxon>Metazoa</taxon>
        <taxon>Chordata</taxon>
        <taxon>Craniata</taxon>
        <taxon>Vertebrata</taxon>
        <taxon>Euteleostomi</taxon>
        <taxon>Mammalia</taxon>
        <taxon>Eutheria</taxon>
        <taxon>Laurasiatheria</taxon>
        <taxon>Eulipotyphla</taxon>
        <taxon>Talpidae</taxon>
        <taxon>Galemys</taxon>
    </lineage>
</organism>
<protein>
    <submittedName>
        <fullName evidence="1">Uncharacterized protein</fullName>
    </submittedName>
</protein>
<dbReference type="Proteomes" id="UP000700334">
    <property type="component" value="Unassembled WGS sequence"/>
</dbReference>
<feature type="non-terminal residue" evidence="1">
    <location>
        <position position="103"/>
    </location>
</feature>
<comment type="caution">
    <text evidence="1">The sequence shown here is derived from an EMBL/GenBank/DDBJ whole genome shotgun (WGS) entry which is preliminary data.</text>
</comment>
<evidence type="ECO:0000313" key="1">
    <source>
        <dbReference type="EMBL" id="KAG8522523.1"/>
    </source>
</evidence>
<gene>
    <name evidence="1" type="ORF">J0S82_020380</name>
</gene>
<accession>A0A8J6AKI4</accession>
<dbReference type="AlphaFoldDB" id="A0A8J6AKI4"/>